<dbReference type="CDD" id="cd18785">
    <property type="entry name" value="SF2_C"/>
    <property type="match status" value="1"/>
</dbReference>
<dbReference type="Proteomes" id="UP000001747">
    <property type="component" value="Chromosome"/>
</dbReference>
<dbReference type="InterPro" id="IPR027417">
    <property type="entry name" value="P-loop_NTPase"/>
</dbReference>
<dbReference type="GO" id="GO:0004386">
    <property type="term" value="F:helicase activity"/>
    <property type="evidence" value="ECO:0007669"/>
    <property type="project" value="UniProtKB-KW"/>
</dbReference>
<keyword evidence="1" id="KW-0067">ATP-binding</keyword>
<organism evidence="1 2">
    <name type="scientific">Saccharolobus islandicus (strain L.S.2.15 / Lassen #1)</name>
    <name type="common">Sulfolobus islandicus</name>
    <dbReference type="NCBI Taxonomy" id="429572"/>
    <lineage>
        <taxon>Archaea</taxon>
        <taxon>Thermoproteota</taxon>
        <taxon>Thermoprotei</taxon>
        <taxon>Sulfolobales</taxon>
        <taxon>Sulfolobaceae</taxon>
        <taxon>Saccharolobus</taxon>
    </lineage>
</organism>
<keyword evidence="1" id="KW-0347">Helicase</keyword>
<name>C3MMY2_SACI2</name>
<dbReference type="SUPFAM" id="SSF52540">
    <property type="entry name" value="P-loop containing nucleoside triphosphate hydrolases"/>
    <property type="match status" value="1"/>
</dbReference>
<dbReference type="Gene3D" id="3.40.50.300">
    <property type="entry name" value="P-loop containing nucleotide triphosphate hydrolases"/>
    <property type="match status" value="1"/>
</dbReference>
<sequence>MGNSALSFGIDVPNLDLGFVHSHDAETLIQRIGRFGRKGEGEAEIHVFLKSSYKAIKELKEGEIDYYELVDIIYRVYDKRIDDGLDKINFSVEREKILFRTFLYAYYIAQGSSLRI</sequence>
<dbReference type="AlphaFoldDB" id="C3MMY2"/>
<keyword evidence="1" id="KW-0547">Nucleotide-binding</keyword>
<dbReference type="KEGG" id="sis:LS215_3031"/>
<dbReference type="RefSeq" id="WP_012713216.1">
    <property type="nucleotide sequence ID" value="NC_012589.1"/>
</dbReference>
<dbReference type="GeneID" id="25394392"/>
<accession>C3MMY2</accession>
<evidence type="ECO:0000313" key="2">
    <source>
        <dbReference type="Proteomes" id="UP000001747"/>
    </source>
</evidence>
<protein>
    <submittedName>
        <fullName evidence="1">Putative ATP-dependent helicase</fullName>
    </submittedName>
</protein>
<keyword evidence="1" id="KW-0378">Hydrolase</keyword>
<dbReference type="EMBL" id="CP001399">
    <property type="protein sequence ID" value="ACP34822.1"/>
    <property type="molecule type" value="Genomic_DNA"/>
</dbReference>
<proteinExistence type="predicted"/>
<dbReference type="HOGENOM" id="CLU_2091407_0_0_2"/>
<reference evidence="1 2" key="1">
    <citation type="journal article" date="2009" name="Proc. Natl. Acad. Sci. U.S.A.">
        <title>Biogeography of the Sulfolobus islandicus pan-genome.</title>
        <authorList>
            <person name="Reno M.L."/>
            <person name="Held N.L."/>
            <person name="Fields C.J."/>
            <person name="Burke P.V."/>
            <person name="Whitaker R.J."/>
        </authorList>
    </citation>
    <scope>NUCLEOTIDE SEQUENCE [LARGE SCALE GENOMIC DNA]</scope>
    <source>
        <strain evidence="2">L.S.2.15 / Lassen #1</strain>
    </source>
</reference>
<evidence type="ECO:0000313" key="1">
    <source>
        <dbReference type="EMBL" id="ACP34822.1"/>
    </source>
</evidence>
<gene>
    <name evidence="1" type="ordered locus">LS215_3031</name>
</gene>